<dbReference type="eggNOG" id="COG4278">
    <property type="taxonomic scope" value="Bacteria"/>
</dbReference>
<evidence type="ECO:0000313" key="2">
    <source>
        <dbReference type="Proteomes" id="UP000010471"/>
    </source>
</evidence>
<protein>
    <recommendedName>
        <fullName evidence="3">Glycine-rich domain-containing protein-like</fullName>
    </recommendedName>
</protein>
<dbReference type="PANTHER" id="PTHR34365:SF7">
    <property type="entry name" value="GLYCINE-RICH DOMAIN-CONTAINING PROTEIN 1"/>
    <property type="match status" value="1"/>
</dbReference>
<dbReference type="KEGG" id="mic:Mic7113_5880"/>
<proteinExistence type="predicted"/>
<accession>K9WMR6</accession>
<dbReference type="Proteomes" id="UP000010471">
    <property type="component" value="Chromosome"/>
</dbReference>
<dbReference type="PANTHER" id="PTHR34365">
    <property type="entry name" value="ENOLASE (DUF1399)"/>
    <property type="match status" value="1"/>
</dbReference>
<dbReference type="EMBL" id="CP003630">
    <property type="protein sequence ID" value="AFZ21493.1"/>
    <property type="molecule type" value="Genomic_DNA"/>
</dbReference>
<dbReference type="HOGENOM" id="CLU_1473609_0_0_3"/>
<dbReference type="AlphaFoldDB" id="K9WMR6"/>
<organism evidence="1 2">
    <name type="scientific">Allocoleopsis franciscana PCC 7113</name>
    <dbReference type="NCBI Taxonomy" id="1173027"/>
    <lineage>
        <taxon>Bacteria</taxon>
        <taxon>Bacillati</taxon>
        <taxon>Cyanobacteriota</taxon>
        <taxon>Cyanophyceae</taxon>
        <taxon>Coleofasciculales</taxon>
        <taxon>Coleofasciculaceae</taxon>
        <taxon>Allocoleopsis</taxon>
        <taxon>Allocoleopsis franciscana</taxon>
    </lineage>
</organism>
<keyword evidence="2" id="KW-1185">Reference proteome</keyword>
<dbReference type="RefSeq" id="WP_015185622.1">
    <property type="nucleotide sequence ID" value="NC_019738.1"/>
</dbReference>
<dbReference type="STRING" id="1173027.Mic7113_5880"/>
<reference evidence="1 2" key="1">
    <citation type="submission" date="2012-06" db="EMBL/GenBank/DDBJ databases">
        <title>Finished chromosome of genome of Microcoleus sp. PCC 7113.</title>
        <authorList>
            <consortium name="US DOE Joint Genome Institute"/>
            <person name="Gugger M."/>
            <person name="Coursin T."/>
            <person name="Rippka R."/>
            <person name="Tandeau De Marsac N."/>
            <person name="Huntemann M."/>
            <person name="Wei C.-L."/>
            <person name="Han J."/>
            <person name="Detter J.C."/>
            <person name="Han C."/>
            <person name="Tapia R."/>
            <person name="Chen A."/>
            <person name="Kyrpides N."/>
            <person name="Mavromatis K."/>
            <person name="Markowitz V."/>
            <person name="Szeto E."/>
            <person name="Ivanova N."/>
            <person name="Pagani I."/>
            <person name="Pati A."/>
            <person name="Goodwin L."/>
            <person name="Nordberg H.P."/>
            <person name="Cantor M.N."/>
            <person name="Hua S.X."/>
            <person name="Woyke T."/>
            <person name="Kerfeld C.A."/>
        </authorList>
    </citation>
    <scope>NUCLEOTIDE SEQUENCE [LARGE SCALE GENOMIC DNA]</scope>
    <source>
        <strain evidence="1 2">PCC 7113</strain>
    </source>
</reference>
<dbReference type="InterPro" id="IPR009836">
    <property type="entry name" value="GRDP-like"/>
</dbReference>
<evidence type="ECO:0008006" key="3">
    <source>
        <dbReference type="Google" id="ProtNLM"/>
    </source>
</evidence>
<evidence type="ECO:0000313" key="1">
    <source>
        <dbReference type="EMBL" id="AFZ21493.1"/>
    </source>
</evidence>
<sequence length="195" mass="22364">MLTDSISVGNQVLSSSAQTFLQKLKQLDLESIEKRLMQSGWTRQQATLAINRYKMFLSVAYLHPHIPLVPSQEIDRVWHYHILHTRKYYQDCQMLFGRFLHHEPDVEYWHQPNPVSLNTAFAQTTALLVQYFGNTALGDARLEQPDSLLISENLPQQQPLSENGDFHLHPSACGRPTSRLLETSDLRPATNCPNL</sequence>
<gene>
    <name evidence="1" type="ORF">Mic7113_5880</name>
</gene>
<name>K9WMR6_9CYAN</name>